<gene>
    <name evidence="1" type="ORF">UFOPK3772_02135</name>
</gene>
<proteinExistence type="predicted"/>
<protein>
    <submittedName>
        <fullName evidence="1">Unannotated protein</fullName>
    </submittedName>
</protein>
<dbReference type="EMBL" id="CAFBNE010000073">
    <property type="protein sequence ID" value="CAB4960010.1"/>
    <property type="molecule type" value="Genomic_DNA"/>
</dbReference>
<name>A0A6J7KWC5_9ZZZZ</name>
<accession>A0A6J7KWC5</accession>
<reference evidence="1" key="1">
    <citation type="submission" date="2020-05" db="EMBL/GenBank/DDBJ databases">
        <authorList>
            <person name="Chiriac C."/>
            <person name="Salcher M."/>
            <person name="Ghai R."/>
            <person name="Kavagutti S V."/>
        </authorList>
    </citation>
    <scope>NUCLEOTIDE SEQUENCE</scope>
</reference>
<evidence type="ECO:0000313" key="1">
    <source>
        <dbReference type="EMBL" id="CAB4960010.1"/>
    </source>
</evidence>
<organism evidence="1">
    <name type="scientific">freshwater metagenome</name>
    <dbReference type="NCBI Taxonomy" id="449393"/>
    <lineage>
        <taxon>unclassified sequences</taxon>
        <taxon>metagenomes</taxon>
        <taxon>ecological metagenomes</taxon>
    </lineage>
</organism>
<dbReference type="AlphaFoldDB" id="A0A6J7KWC5"/>
<sequence length="76" mass="9067">MNPGTWCKKRDIEESQNLNPTQIRTELSGLTRYFNQRFKEPHWFFQVGRVDGEMAYLLEPKEVAWWAEAREHGQPS</sequence>